<keyword evidence="1" id="KW-1133">Transmembrane helix</keyword>
<sequence length="65" mass="7092">MYYVEVIVLLIIGMYGLAQAFVRNSVAKDSKGNAKSTKPIKVSGALLALVSWLLAGYIIYHYLGV</sequence>
<gene>
    <name evidence="2" type="ORF">SAMN04487884_10953</name>
</gene>
<keyword evidence="1" id="KW-0812">Transmembrane</keyword>
<name>A0A1H9R637_BUTFI</name>
<evidence type="ECO:0000313" key="3">
    <source>
        <dbReference type="Proteomes" id="UP000182584"/>
    </source>
</evidence>
<dbReference type="EMBL" id="FOGJ01000009">
    <property type="protein sequence ID" value="SER68077.1"/>
    <property type="molecule type" value="Genomic_DNA"/>
</dbReference>
<organism evidence="2 3">
    <name type="scientific">Butyrivibrio fibrisolvens</name>
    <dbReference type="NCBI Taxonomy" id="831"/>
    <lineage>
        <taxon>Bacteria</taxon>
        <taxon>Bacillati</taxon>
        <taxon>Bacillota</taxon>
        <taxon>Clostridia</taxon>
        <taxon>Lachnospirales</taxon>
        <taxon>Lachnospiraceae</taxon>
        <taxon>Butyrivibrio</taxon>
    </lineage>
</organism>
<reference evidence="2 3" key="1">
    <citation type="submission" date="2016-10" db="EMBL/GenBank/DDBJ databases">
        <authorList>
            <person name="de Groot N.N."/>
        </authorList>
    </citation>
    <scope>NUCLEOTIDE SEQUENCE [LARGE SCALE GENOMIC DNA]</scope>
    <source>
        <strain evidence="2 3">AR40</strain>
    </source>
</reference>
<feature type="transmembrane region" description="Helical" evidence="1">
    <location>
        <begin position="42"/>
        <end position="63"/>
    </location>
</feature>
<protein>
    <submittedName>
        <fullName evidence="2">Uncharacterized protein</fullName>
    </submittedName>
</protein>
<dbReference type="Proteomes" id="UP000182584">
    <property type="component" value="Unassembled WGS sequence"/>
</dbReference>
<keyword evidence="1" id="KW-0472">Membrane</keyword>
<evidence type="ECO:0000313" key="2">
    <source>
        <dbReference type="EMBL" id="SER68077.1"/>
    </source>
</evidence>
<evidence type="ECO:0000256" key="1">
    <source>
        <dbReference type="SAM" id="Phobius"/>
    </source>
</evidence>
<feature type="transmembrane region" description="Helical" evidence="1">
    <location>
        <begin position="6"/>
        <end position="22"/>
    </location>
</feature>
<dbReference type="RefSeq" id="WP_022759005.1">
    <property type="nucleotide sequence ID" value="NZ_CM009896.1"/>
</dbReference>
<proteinExistence type="predicted"/>
<accession>A0A1H9R637</accession>
<dbReference type="AlphaFoldDB" id="A0A1H9R637"/>